<keyword evidence="1" id="KW-0479">Metal-binding</keyword>
<gene>
    <name evidence="3" type="ORF">EV44_g4485</name>
</gene>
<evidence type="ECO:0000313" key="3">
    <source>
        <dbReference type="EMBL" id="KHJ36393.1"/>
    </source>
</evidence>
<reference evidence="3 4" key="1">
    <citation type="journal article" date="2014" name="BMC Genomics">
        <title>Adaptive genomic structural variation in the grape powdery mildew pathogen, Erysiphe necator.</title>
        <authorList>
            <person name="Jones L."/>
            <person name="Riaz S."/>
            <person name="Morales-Cruz A."/>
            <person name="Amrine K.C."/>
            <person name="McGuire B."/>
            <person name="Gubler W.D."/>
            <person name="Walker M.A."/>
            <person name="Cantu D."/>
        </authorList>
    </citation>
    <scope>NUCLEOTIDE SEQUENCE [LARGE SCALE GENOMIC DNA]</scope>
    <source>
        <strain evidence="4">c</strain>
    </source>
</reference>
<dbReference type="InterPro" id="IPR001878">
    <property type="entry name" value="Znf_CCHC"/>
</dbReference>
<protein>
    <recommendedName>
        <fullName evidence="2">CCHC-type domain-containing protein</fullName>
    </recommendedName>
</protein>
<keyword evidence="1" id="KW-0862">Zinc</keyword>
<comment type="caution">
    <text evidence="3">The sequence shown here is derived from an EMBL/GenBank/DDBJ whole genome shotgun (WGS) entry which is preliminary data.</text>
</comment>
<dbReference type="EMBL" id="JNVN01000038">
    <property type="protein sequence ID" value="KHJ36393.1"/>
    <property type="molecule type" value="Genomic_DNA"/>
</dbReference>
<feature type="domain" description="CCHC-type" evidence="2">
    <location>
        <begin position="124"/>
        <end position="138"/>
    </location>
</feature>
<evidence type="ECO:0000259" key="2">
    <source>
        <dbReference type="PROSITE" id="PS50158"/>
    </source>
</evidence>
<organism evidence="3 4">
    <name type="scientific">Uncinula necator</name>
    <name type="common">Grape powdery mildew</name>
    <dbReference type="NCBI Taxonomy" id="52586"/>
    <lineage>
        <taxon>Eukaryota</taxon>
        <taxon>Fungi</taxon>
        <taxon>Dikarya</taxon>
        <taxon>Ascomycota</taxon>
        <taxon>Pezizomycotina</taxon>
        <taxon>Leotiomycetes</taxon>
        <taxon>Erysiphales</taxon>
        <taxon>Erysiphaceae</taxon>
        <taxon>Erysiphe</taxon>
    </lineage>
</organism>
<dbReference type="Proteomes" id="UP000030854">
    <property type="component" value="Unassembled WGS sequence"/>
</dbReference>
<keyword evidence="1" id="KW-0863">Zinc-finger</keyword>
<dbReference type="SUPFAM" id="SSF57756">
    <property type="entry name" value="Retrovirus zinc finger-like domains"/>
    <property type="match status" value="1"/>
</dbReference>
<accession>A0A0B1PDS4</accession>
<evidence type="ECO:0000256" key="1">
    <source>
        <dbReference type="PROSITE-ProRule" id="PRU00047"/>
    </source>
</evidence>
<dbReference type="GO" id="GO:0003676">
    <property type="term" value="F:nucleic acid binding"/>
    <property type="evidence" value="ECO:0007669"/>
    <property type="project" value="InterPro"/>
</dbReference>
<name>A0A0B1PDS4_UNCNE</name>
<sequence>MRDGASPNLTLCKGQQQLFNKSYSFDDFVELCKECVIRLDWMRLPIRAAVNPIRNDLTPRGINPTQPMAAEFIRNSDASSASGSNSIPLGENPMILDRLDLSHIGPDGDITAEERLRRYMLKLCMRCGKPGHHADKCRTGQKSSKLNQMDLDEPVLYFNTINLKG</sequence>
<evidence type="ECO:0000313" key="4">
    <source>
        <dbReference type="Proteomes" id="UP000030854"/>
    </source>
</evidence>
<keyword evidence="4" id="KW-1185">Reference proteome</keyword>
<dbReference type="GO" id="GO:0008270">
    <property type="term" value="F:zinc ion binding"/>
    <property type="evidence" value="ECO:0007669"/>
    <property type="project" value="UniProtKB-KW"/>
</dbReference>
<dbReference type="HOGENOM" id="CLU_1612040_0_0_1"/>
<dbReference type="AlphaFoldDB" id="A0A0B1PDS4"/>
<dbReference type="PROSITE" id="PS50158">
    <property type="entry name" value="ZF_CCHC"/>
    <property type="match status" value="1"/>
</dbReference>
<dbReference type="InterPro" id="IPR036875">
    <property type="entry name" value="Znf_CCHC_sf"/>
</dbReference>
<proteinExistence type="predicted"/>